<proteinExistence type="predicted"/>
<name>A0ABT9H006_9GAMM</name>
<comment type="caution">
    <text evidence="1">The sequence shown here is derived from an EMBL/GenBank/DDBJ whole genome shotgun (WGS) entry which is preliminary data.</text>
</comment>
<gene>
    <name evidence="1" type="ORF">Q3O60_10600</name>
</gene>
<sequence length="55" mass="6315">MTNTQQTAEQLVELASRIEQLVGRIEYGSIELVFHHGKLVQLEKIEKIRLDKPAL</sequence>
<dbReference type="RefSeq" id="WP_305893904.1">
    <property type="nucleotide sequence ID" value="NZ_JAUZVZ010000013.1"/>
</dbReference>
<dbReference type="EMBL" id="JAUZVZ010000013">
    <property type="protein sequence ID" value="MDP4536639.1"/>
    <property type="molecule type" value="Genomic_DNA"/>
</dbReference>
<dbReference type="InterPro" id="IPR018743">
    <property type="entry name" value="DUF2292"/>
</dbReference>
<protein>
    <submittedName>
        <fullName evidence="1">YezD family protein</fullName>
    </submittedName>
</protein>
<reference evidence="1 2" key="1">
    <citation type="submission" date="2023-08" db="EMBL/GenBank/DDBJ databases">
        <authorList>
            <person name="Joshi A."/>
            <person name="Thite S."/>
        </authorList>
    </citation>
    <scope>NUCLEOTIDE SEQUENCE [LARGE SCALE GENOMIC DNA]</scope>
    <source>
        <strain evidence="1 2">AC40</strain>
    </source>
</reference>
<dbReference type="Pfam" id="PF10055">
    <property type="entry name" value="DUF2292"/>
    <property type="match status" value="1"/>
</dbReference>
<dbReference type="Proteomes" id="UP001231616">
    <property type="component" value="Unassembled WGS sequence"/>
</dbReference>
<keyword evidence="2" id="KW-1185">Reference proteome</keyword>
<organism evidence="1 2">
    <name type="scientific">Alkalimonas collagenimarina</name>
    <dbReference type="NCBI Taxonomy" id="400390"/>
    <lineage>
        <taxon>Bacteria</taxon>
        <taxon>Pseudomonadati</taxon>
        <taxon>Pseudomonadota</taxon>
        <taxon>Gammaproteobacteria</taxon>
        <taxon>Alkalimonas</taxon>
    </lineage>
</organism>
<evidence type="ECO:0000313" key="1">
    <source>
        <dbReference type="EMBL" id="MDP4536639.1"/>
    </source>
</evidence>
<evidence type="ECO:0000313" key="2">
    <source>
        <dbReference type="Proteomes" id="UP001231616"/>
    </source>
</evidence>
<accession>A0ABT9H006</accession>